<dbReference type="PANTHER" id="PTHR34649:SF1">
    <property type="entry name" value="CILIA- AND FLAGELLA-ASSOCIATED PROTEIN 99"/>
    <property type="match status" value="1"/>
</dbReference>
<feature type="transmembrane region" description="Helical" evidence="3">
    <location>
        <begin position="400"/>
        <end position="424"/>
    </location>
</feature>
<keyword evidence="3" id="KW-1133">Transmembrane helix</keyword>
<accession>Q4RM22</accession>
<feature type="region of interest" description="Disordered" evidence="2">
    <location>
        <begin position="260"/>
        <end position="287"/>
    </location>
</feature>
<keyword evidence="1" id="KW-0175">Coiled coil</keyword>
<protein>
    <submittedName>
        <fullName evidence="4">(spotted green pufferfish) hypothetical protein</fullName>
    </submittedName>
</protein>
<reference evidence="4" key="1">
    <citation type="journal article" date="2004" name="Nature">
        <title>Genome duplication in the teleost fish Tetraodon nigroviridis reveals the early vertebrate proto-karyotype.</title>
        <authorList>
            <person name="Jaillon O."/>
            <person name="Aury J.-M."/>
            <person name="Brunet F."/>
            <person name="Petit J.-L."/>
            <person name="Stange-Thomann N."/>
            <person name="Mauceli E."/>
            <person name="Bouneau L."/>
            <person name="Fischer C."/>
            <person name="Ozouf-Costaz C."/>
            <person name="Bernot A."/>
            <person name="Nicaud S."/>
            <person name="Jaffe D."/>
            <person name="Fisher S."/>
            <person name="Lutfalla G."/>
            <person name="Dossat C."/>
            <person name="Segurens B."/>
            <person name="Dasilva C."/>
            <person name="Salanoubat M."/>
            <person name="Levy M."/>
            <person name="Boudet N."/>
            <person name="Castellano S."/>
            <person name="Anthouard V."/>
            <person name="Jubin C."/>
            <person name="Castelli V."/>
            <person name="Katinka M."/>
            <person name="Vacherie B."/>
            <person name="Biemont C."/>
            <person name="Skalli Z."/>
            <person name="Cattolico L."/>
            <person name="Poulain J."/>
            <person name="De Berardinis V."/>
            <person name="Cruaud C."/>
            <person name="Duprat S."/>
            <person name="Brottier P."/>
            <person name="Coutanceau J.-P."/>
            <person name="Gouzy J."/>
            <person name="Parra G."/>
            <person name="Lardier G."/>
            <person name="Chapple C."/>
            <person name="McKernan K.J."/>
            <person name="McEwan P."/>
            <person name="Bosak S."/>
            <person name="Kellis M."/>
            <person name="Volff J.-N."/>
            <person name="Guigo R."/>
            <person name="Zody M.C."/>
            <person name="Mesirov J."/>
            <person name="Lindblad-Toh K."/>
            <person name="Birren B."/>
            <person name="Nusbaum C."/>
            <person name="Kahn D."/>
            <person name="Robinson-Rechavi M."/>
            <person name="Laudet V."/>
            <person name="Schachter V."/>
            <person name="Quetier F."/>
            <person name="Saurin W."/>
            <person name="Scarpelli C."/>
            <person name="Wincker P."/>
            <person name="Lander E.S."/>
            <person name="Weissenbach J."/>
            <person name="Roest Crollius H."/>
        </authorList>
    </citation>
    <scope>NUCLEOTIDE SEQUENCE [LARGE SCALE GENOMIC DNA]</scope>
</reference>
<evidence type="ECO:0000256" key="2">
    <source>
        <dbReference type="SAM" id="MobiDB-lite"/>
    </source>
</evidence>
<comment type="caution">
    <text evidence="4">The sequence shown here is derived from an EMBL/GenBank/DDBJ whole genome shotgun (WGS) entry which is preliminary data.</text>
</comment>
<name>Q4RM22_TETNG</name>
<organism evidence="4">
    <name type="scientific">Tetraodon nigroviridis</name>
    <name type="common">Spotted green pufferfish</name>
    <name type="synonym">Chelonodon nigroviridis</name>
    <dbReference type="NCBI Taxonomy" id="99883"/>
    <lineage>
        <taxon>Eukaryota</taxon>
        <taxon>Metazoa</taxon>
        <taxon>Chordata</taxon>
        <taxon>Craniata</taxon>
        <taxon>Vertebrata</taxon>
        <taxon>Euteleostomi</taxon>
        <taxon>Actinopterygii</taxon>
        <taxon>Neopterygii</taxon>
        <taxon>Teleostei</taxon>
        <taxon>Neoteleostei</taxon>
        <taxon>Acanthomorphata</taxon>
        <taxon>Eupercaria</taxon>
        <taxon>Tetraodontiformes</taxon>
        <taxon>Tetradontoidea</taxon>
        <taxon>Tetraodontidae</taxon>
        <taxon>Tetraodon</taxon>
    </lineage>
</organism>
<dbReference type="KEGG" id="tng:GSTEN00032241G001"/>
<feature type="compositionally biased region" description="Basic and acidic residues" evidence="2">
    <location>
        <begin position="260"/>
        <end position="271"/>
    </location>
</feature>
<dbReference type="EMBL" id="CAAE01015019">
    <property type="protein sequence ID" value="CAG10560.1"/>
    <property type="molecule type" value="Genomic_DNA"/>
</dbReference>
<keyword evidence="3" id="KW-0812">Transmembrane</keyword>
<reference evidence="4" key="2">
    <citation type="submission" date="2004-02" db="EMBL/GenBank/DDBJ databases">
        <authorList>
            <consortium name="Genoscope"/>
            <consortium name="Whitehead Institute Centre for Genome Research"/>
        </authorList>
    </citation>
    <scope>NUCLEOTIDE SEQUENCE</scope>
</reference>
<dbReference type="AlphaFoldDB" id="Q4RM22"/>
<evidence type="ECO:0000256" key="3">
    <source>
        <dbReference type="SAM" id="Phobius"/>
    </source>
</evidence>
<feature type="compositionally biased region" description="Polar residues" evidence="2">
    <location>
        <begin position="274"/>
        <end position="287"/>
    </location>
</feature>
<feature type="coiled-coil region" evidence="1">
    <location>
        <begin position="183"/>
        <end position="224"/>
    </location>
</feature>
<evidence type="ECO:0000313" key="4">
    <source>
        <dbReference type="EMBL" id="CAG10560.1"/>
    </source>
</evidence>
<dbReference type="OrthoDB" id="439917at2759"/>
<proteinExistence type="predicted"/>
<sequence length="465" mass="53037">MQNLVEGGKELSPYLQWQKDMREQDLQEELAKIDRKHLEGRISHEEAAAARVRLMERNRETAKLTKEETAELMRKYAEQRLQEEKEMRELVQQVADGHRNSKIAKEKLHKFKQDIVKEFSKQNQELLRQALEEAQAELIKKFEIIQEVRAHLKARNQEPLPCNRAGHLEDTEVPQGPAQGSLALQKEQQQKEQQQQLLALRKEKQQKEQQLREAMENIELHRKVNAKAAAVRKEEEQKRKLAIRQRADEDETNLALRKKLEENRQERERLKQSVALSQTSPTPAVSSTAPLVTVTPVIFSSTTPGCSAFNTSTCEPCAPGSQFDNTYKNLLRRVSSAVPRVPFVPPEFHLMCTVCAGNFLQSPDVSPIRCPSDAFCPEGSLAPSYCMETFFRKAGDTCEFAPVTIALLVIGSGLTLLFIVLIVLRRRRDADRELSVARAPLLHKERPQGRYYGVPCDAEPVYAGW</sequence>
<dbReference type="InterPro" id="IPR039341">
    <property type="entry name" value="CFAP99"/>
</dbReference>
<gene>
    <name evidence="4" type="ORF">GSTENG00032241001</name>
</gene>
<evidence type="ECO:0000256" key="1">
    <source>
        <dbReference type="SAM" id="Coils"/>
    </source>
</evidence>
<dbReference type="PANTHER" id="PTHR34649">
    <property type="entry name" value="CILIA- AND FLAGELLA-ASSOCIATED PROTEIN 99"/>
    <property type="match status" value="1"/>
</dbReference>
<keyword evidence="3" id="KW-0472">Membrane</keyword>
<feature type="coiled-coil region" evidence="1">
    <location>
        <begin position="66"/>
        <end position="93"/>
    </location>
</feature>